<evidence type="ECO:0000313" key="9">
    <source>
        <dbReference type="Proteomes" id="UP000516656"/>
    </source>
</evidence>
<evidence type="ECO:0000256" key="3">
    <source>
        <dbReference type="ARBA" id="ARBA00023163"/>
    </source>
</evidence>
<dbReference type="InterPro" id="IPR001347">
    <property type="entry name" value="SIS_dom"/>
</dbReference>
<name>A0A1V1VB96_PHODP</name>
<feature type="domain" description="HTH rpiR-type" evidence="4">
    <location>
        <begin position="3"/>
        <end position="79"/>
    </location>
</feature>
<reference evidence="7 9" key="3">
    <citation type="submission" date="2020-09" db="EMBL/GenBank/DDBJ databases">
        <title>Complete, closed and curated genome sequences of Photobacterium damselae subsp. piscicida isolates from Australia indicate localised evolution and additional plasmid-borne pathogenicity mechanisms.</title>
        <authorList>
            <person name="Baseggio L."/>
            <person name="Silayeva O."/>
            <person name="Buller N."/>
            <person name="Landos M."/>
            <person name="Engelstaedter J."/>
            <person name="Barnes A.C."/>
        </authorList>
    </citation>
    <scope>NUCLEOTIDE SEQUENCE [LARGE SCALE GENOMIC DNA]</scope>
    <source>
        <strain evidence="7 9">AS-16-0540-1</strain>
    </source>
</reference>
<evidence type="ECO:0000313" key="6">
    <source>
        <dbReference type="EMBL" id="BAX52815.1"/>
    </source>
</evidence>
<proteinExistence type="predicted"/>
<dbReference type="Pfam" id="PF01418">
    <property type="entry name" value="HTH_6"/>
    <property type="match status" value="1"/>
</dbReference>
<dbReference type="Proteomes" id="UP000218676">
    <property type="component" value="Chromosome 1"/>
</dbReference>
<reference evidence="8" key="2">
    <citation type="submission" date="2017-05" db="EMBL/GenBank/DDBJ databases">
        <title>Whole genome sequence of fish pathogenic bacteria, Photobacterium damselae subsp. piscicida, strain 91-197, isolated from hybrid striped bass (Morone sp.) in USA.</title>
        <authorList>
            <person name="Teru Y."/>
            <person name="Hikima J."/>
            <person name="Kono T."/>
            <person name="Sakai M."/>
            <person name="Takano T."/>
            <person name="Hawke J.P."/>
            <person name="Takeyama H."/>
            <person name="Aoki T."/>
        </authorList>
    </citation>
    <scope>NUCLEOTIDE SEQUENCE [LARGE SCALE GENOMIC DNA]</scope>
    <source>
        <strain evidence="8">91-197</strain>
    </source>
</reference>
<feature type="domain" description="SIS" evidence="5">
    <location>
        <begin position="128"/>
        <end position="266"/>
    </location>
</feature>
<dbReference type="AlphaFoldDB" id="A0A1V1VB96"/>
<dbReference type="GO" id="GO:0003700">
    <property type="term" value="F:DNA-binding transcription factor activity"/>
    <property type="evidence" value="ECO:0007669"/>
    <property type="project" value="InterPro"/>
</dbReference>
<dbReference type="EMBL" id="AP018045">
    <property type="protein sequence ID" value="BAX52815.1"/>
    <property type="molecule type" value="Genomic_DNA"/>
</dbReference>
<dbReference type="PROSITE" id="PS51464">
    <property type="entry name" value="SIS"/>
    <property type="match status" value="1"/>
</dbReference>
<dbReference type="InterPro" id="IPR036388">
    <property type="entry name" value="WH-like_DNA-bd_sf"/>
</dbReference>
<reference evidence="6" key="1">
    <citation type="journal article" date="2017" name="Genome Announc.">
        <title>Whole-Genome Sequence of Photobacterium damselae subsp. piscicida Strain 91-197, Isolated from Hybrid Striped Bass (Morone sp.) in the United States.</title>
        <authorList>
            <person name="Teru Y."/>
            <person name="Hikima J."/>
            <person name="Kono T."/>
            <person name="Sakai M."/>
            <person name="Takano T."/>
            <person name="Hawke J.P."/>
            <person name="Takeyama H."/>
            <person name="Aoki T."/>
        </authorList>
    </citation>
    <scope>NUCLEOTIDE SEQUENCE</scope>
    <source>
        <strain evidence="6">91-197</strain>
    </source>
</reference>
<dbReference type="EMBL" id="CP061854">
    <property type="protein sequence ID" value="QOD55427.1"/>
    <property type="molecule type" value="Genomic_DNA"/>
</dbReference>
<evidence type="ECO:0000256" key="2">
    <source>
        <dbReference type="ARBA" id="ARBA00023125"/>
    </source>
</evidence>
<dbReference type="CDD" id="cd05013">
    <property type="entry name" value="SIS_RpiR"/>
    <property type="match status" value="1"/>
</dbReference>
<dbReference type="InterPro" id="IPR046348">
    <property type="entry name" value="SIS_dom_sf"/>
</dbReference>
<evidence type="ECO:0000259" key="5">
    <source>
        <dbReference type="PROSITE" id="PS51464"/>
    </source>
</evidence>
<dbReference type="SUPFAM" id="SSF53697">
    <property type="entry name" value="SIS domain"/>
    <property type="match status" value="1"/>
</dbReference>
<accession>A0A1V1VB96</accession>
<dbReference type="InterPro" id="IPR009057">
    <property type="entry name" value="Homeodomain-like_sf"/>
</dbReference>
<dbReference type="PROSITE" id="PS51071">
    <property type="entry name" value="HTH_RPIR"/>
    <property type="match status" value="1"/>
</dbReference>
<dbReference type="RefSeq" id="WP_086958498.1">
    <property type="nucleotide sequence ID" value="NZ_AP018045.1"/>
</dbReference>
<dbReference type="InterPro" id="IPR000281">
    <property type="entry name" value="HTH_RpiR"/>
</dbReference>
<keyword evidence="1" id="KW-0805">Transcription regulation</keyword>
<dbReference type="Gene3D" id="1.10.10.10">
    <property type="entry name" value="Winged helix-like DNA-binding domain superfamily/Winged helix DNA-binding domain"/>
    <property type="match status" value="1"/>
</dbReference>
<evidence type="ECO:0000259" key="4">
    <source>
        <dbReference type="PROSITE" id="PS51071"/>
    </source>
</evidence>
<evidence type="ECO:0000256" key="1">
    <source>
        <dbReference type="ARBA" id="ARBA00023015"/>
    </source>
</evidence>
<evidence type="ECO:0000313" key="8">
    <source>
        <dbReference type="Proteomes" id="UP000218676"/>
    </source>
</evidence>
<organism evidence="6 8">
    <name type="scientific">Photobacterium damsela subsp. piscicida</name>
    <name type="common">Pasteurella piscicida</name>
    <dbReference type="NCBI Taxonomy" id="38294"/>
    <lineage>
        <taxon>Bacteria</taxon>
        <taxon>Pseudomonadati</taxon>
        <taxon>Pseudomonadota</taxon>
        <taxon>Gammaproteobacteria</taxon>
        <taxon>Vibrionales</taxon>
        <taxon>Vibrionaceae</taxon>
        <taxon>Photobacterium</taxon>
    </lineage>
</organism>
<dbReference type="GO" id="GO:1901135">
    <property type="term" value="P:carbohydrate derivative metabolic process"/>
    <property type="evidence" value="ECO:0007669"/>
    <property type="project" value="InterPro"/>
</dbReference>
<keyword evidence="2 6" id="KW-0238">DNA-binding</keyword>
<dbReference type="InterPro" id="IPR047640">
    <property type="entry name" value="RpiR-like"/>
</dbReference>
<dbReference type="PANTHER" id="PTHR30514:SF18">
    <property type="entry name" value="RPIR-FAMILY TRANSCRIPTIONAL REGULATOR"/>
    <property type="match status" value="1"/>
</dbReference>
<keyword evidence="3" id="KW-0804">Transcription</keyword>
<sequence>MNKQDFIDAINHFQSMTDAEQRISQYFMTNYSVLPFAKIDELCKQIGVGKATLGRFLQRLGFVGFIDFKKQVTAELTHTLTTPIERYETDNGDLGSSENNLLAQHHTELLSNLDKTFHNITDEQFESALELMRQPKGKLYVMGSASSEALATYFYLLARYLRREVILIEADISKLPHQLVDVGKGDILFAISYHRYSSVTVRLVKWFHQHGGSIIIMTDQAVNPFTAYSDIQFVVESAGNGFFNNRTAGFAVIEGLIKGLSIHKEKGNRFQRIEGLFEEFSFFKT</sequence>
<protein>
    <submittedName>
        <fullName evidence="6">DNA-binding transcriptional regulator HexR</fullName>
    </submittedName>
    <submittedName>
        <fullName evidence="7">MurR/RpiR family transcriptional regulator</fullName>
    </submittedName>
</protein>
<evidence type="ECO:0000313" key="7">
    <source>
        <dbReference type="EMBL" id="QOD55427.1"/>
    </source>
</evidence>
<dbReference type="Proteomes" id="UP000516656">
    <property type="component" value="Chromosome 1"/>
</dbReference>
<dbReference type="PANTHER" id="PTHR30514">
    <property type="entry name" value="GLUCOKINASE"/>
    <property type="match status" value="1"/>
</dbReference>
<dbReference type="Gene3D" id="3.40.50.10490">
    <property type="entry name" value="Glucose-6-phosphate isomerase like protein, domain 1"/>
    <property type="match status" value="1"/>
</dbReference>
<dbReference type="GO" id="GO:0003677">
    <property type="term" value="F:DNA binding"/>
    <property type="evidence" value="ECO:0007669"/>
    <property type="project" value="UniProtKB-KW"/>
</dbReference>
<dbReference type="GO" id="GO:0097367">
    <property type="term" value="F:carbohydrate derivative binding"/>
    <property type="evidence" value="ECO:0007669"/>
    <property type="project" value="InterPro"/>
</dbReference>
<gene>
    <name evidence="7" type="ORF">IC627_08565</name>
    <name evidence="6" type="ORF">PDPUS_1_01441</name>
</gene>
<dbReference type="Pfam" id="PF01380">
    <property type="entry name" value="SIS"/>
    <property type="match status" value="1"/>
</dbReference>
<dbReference type="SUPFAM" id="SSF46689">
    <property type="entry name" value="Homeodomain-like"/>
    <property type="match status" value="1"/>
</dbReference>
<dbReference type="InterPro" id="IPR035472">
    <property type="entry name" value="RpiR-like_SIS"/>
</dbReference>